<evidence type="ECO:0000313" key="5">
    <source>
        <dbReference type="EMBL" id="MFL9461106.1"/>
    </source>
</evidence>
<dbReference type="RefSeq" id="WP_237265928.1">
    <property type="nucleotide sequence ID" value="NZ_JBFQGM010000003.1"/>
</dbReference>
<dbReference type="PROSITE" id="PS50975">
    <property type="entry name" value="ATP_GRASP"/>
    <property type="match status" value="1"/>
</dbReference>
<dbReference type="InterPro" id="IPR011095">
    <property type="entry name" value="Dala_Dala_lig_C"/>
</dbReference>
<keyword evidence="3" id="KW-0067">ATP-binding</keyword>
<comment type="similarity">
    <text evidence="1">Belongs to the D-alanine--D-alanine ligase family.</text>
</comment>
<dbReference type="SUPFAM" id="SSF56059">
    <property type="entry name" value="Glutathione synthetase ATP-binding domain-like"/>
    <property type="match status" value="1"/>
</dbReference>
<protein>
    <submittedName>
        <fullName evidence="5">D-alanine--D-alanine ligase</fullName>
    </submittedName>
</protein>
<reference evidence="5 6" key="1">
    <citation type="submission" date="2024-07" db="EMBL/GenBank/DDBJ databases">
        <authorList>
            <person name="Tripathy S."/>
        </authorList>
    </citation>
    <scope>NUCLEOTIDE SEQUENCE [LARGE SCALE GENOMIC DNA]</scope>
    <source>
        <strain evidence="5 6">VB-61278_2</strain>
    </source>
</reference>
<sequence length="336" mass="37513">MTNNQSPIPKKIGLLFELEADIMSDLTAKEQTHYHWREPEEVDAVADSLTALGHKVDKIGTLNNLLERWRCNQLPDFIWNLSVRTLSRNRTALAPAILEQLGIPYTGGDATAKSLTLNKDLLKPVLQWRRILTPPWYRYETGENIQSLPPWSSSILKPSCEGYSLGLRKFDNQEGLTVLRQQVEEIGQSFDAPVLCEEFIAGREITVGVVGNSLPLLLGAVETVNATGEPLSEQVLDLQAKRQGKFQKIGVDIADSKLQGLQEIALELMKFLGPLDYATFDFRMASDGRAYLLDINADATLHPQRSFAQIARAAGLSYQELIEVILKASLTRWAKI</sequence>
<feature type="domain" description="ATP-grasp" evidence="4">
    <location>
        <begin position="123"/>
        <end position="327"/>
    </location>
</feature>
<name>A0ABW8WJE0_9CYAN</name>
<dbReference type="InterPro" id="IPR011761">
    <property type="entry name" value="ATP-grasp"/>
</dbReference>
<gene>
    <name evidence="5" type="ORF">AB0759_10755</name>
</gene>
<keyword evidence="6" id="KW-1185">Reference proteome</keyword>
<keyword evidence="3" id="KW-0547">Nucleotide-binding</keyword>
<evidence type="ECO:0000256" key="1">
    <source>
        <dbReference type="ARBA" id="ARBA00010871"/>
    </source>
</evidence>
<dbReference type="EMBL" id="JBFQGM010000003">
    <property type="protein sequence ID" value="MFL9461106.1"/>
    <property type="molecule type" value="Genomic_DNA"/>
</dbReference>
<keyword evidence="2 5" id="KW-0436">Ligase</keyword>
<dbReference type="Proteomes" id="UP001628874">
    <property type="component" value="Unassembled WGS sequence"/>
</dbReference>
<evidence type="ECO:0000256" key="3">
    <source>
        <dbReference type="PROSITE-ProRule" id="PRU00409"/>
    </source>
</evidence>
<dbReference type="PANTHER" id="PTHR23132">
    <property type="entry name" value="D-ALANINE--D-ALANINE LIGASE"/>
    <property type="match status" value="1"/>
</dbReference>
<evidence type="ECO:0000256" key="2">
    <source>
        <dbReference type="ARBA" id="ARBA00022598"/>
    </source>
</evidence>
<dbReference type="PANTHER" id="PTHR23132:SF23">
    <property type="entry name" value="D-ALANINE--D-ALANINE LIGASE B"/>
    <property type="match status" value="1"/>
</dbReference>
<comment type="caution">
    <text evidence="5">The sequence shown here is derived from an EMBL/GenBank/DDBJ whole genome shotgun (WGS) entry which is preliminary data.</text>
</comment>
<evidence type="ECO:0000313" key="6">
    <source>
        <dbReference type="Proteomes" id="UP001628874"/>
    </source>
</evidence>
<organism evidence="5 6">
    <name type="scientific">Scytonema tolypothrichoides VB-61278_2</name>
    <dbReference type="NCBI Taxonomy" id="3232314"/>
    <lineage>
        <taxon>Bacteria</taxon>
        <taxon>Bacillati</taxon>
        <taxon>Cyanobacteriota</taxon>
        <taxon>Cyanophyceae</taxon>
        <taxon>Nostocales</taxon>
        <taxon>Scytonemataceae</taxon>
        <taxon>Scytonema</taxon>
    </lineage>
</organism>
<evidence type="ECO:0000259" key="4">
    <source>
        <dbReference type="PROSITE" id="PS50975"/>
    </source>
</evidence>
<dbReference type="Gene3D" id="3.30.1490.20">
    <property type="entry name" value="ATP-grasp fold, A domain"/>
    <property type="match status" value="1"/>
</dbReference>
<dbReference type="Gene3D" id="3.30.470.20">
    <property type="entry name" value="ATP-grasp fold, B domain"/>
    <property type="match status" value="1"/>
</dbReference>
<accession>A0ABW8WJE0</accession>
<dbReference type="InterPro" id="IPR013815">
    <property type="entry name" value="ATP_grasp_subdomain_1"/>
</dbReference>
<proteinExistence type="inferred from homology"/>
<dbReference type="Pfam" id="PF07478">
    <property type="entry name" value="Dala_Dala_lig_C"/>
    <property type="match status" value="1"/>
</dbReference>
<dbReference type="GO" id="GO:0016874">
    <property type="term" value="F:ligase activity"/>
    <property type="evidence" value="ECO:0007669"/>
    <property type="project" value="UniProtKB-KW"/>
</dbReference>